<dbReference type="AlphaFoldDB" id="A0A1V8M3Z3"/>
<accession>A0A1V8M3Z3</accession>
<dbReference type="InterPro" id="IPR052715">
    <property type="entry name" value="RAYT_transposase"/>
</dbReference>
<comment type="caution">
    <text evidence="1">The sequence shown here is derived from an EMBL/GenBank/DDBJ whole genome shotgun (WGS) entry which is preliminary data.</text>
</comment>
<sequence>MTTPRSREEPKRIKGGSALLVNKYLARHGKLWERDYFDKVIRDERHFVLTYNYIRNNAVKADLKDAQQRFYGIYES</sequence>
<keyword evidence="2" id="KW-1185">Reference proteome</keyword>
<reference evidence="1 2" key="1">
    <citation type="submission" date="2015-12" db="EMBL/GenBank/DDBJ databases">
        <authorList>
            <person name="Shamseldin A."/>
            <person name="Moawad H."/>
            <person name="Abd El-Rahim W.M."/>
            <person name="Sadowsky M.J."/>
        </authorList>
    </citation>
    <scope>NUCLEOTIDE SEQUENCE [LARGE SCALE GENOMIC DNA]</scope>
    <source>
        <strain evidence="1 2">WF1</strain>
    </source>
</reference>
<evidence type="ECO:0008006" key="3">
    <source>
        <dbReference type="Google" id="ProtNLM"/>
    </source>
</evidence>
<dbReference type="GO" id="GO:0043565">
    <property type="term" value="F:sequence-specific DNA binding"/>
    <property type="evidence" value="ECO:0007669"/>
    <property type="project" value="TreeGrafter"/>
</dbReference>
<dbReference type="GO" id="GO:0006313">
    <property type="term" value="P:DNA transposition"/>
    <property type="evidence" value="ECO:0007669"/>
    <property type="project" value="InterPro"/>
</dbReference>
<proteinExistence type="predicted"/>
<dbReference type="RefSeq" id="WP_080523665.1">
    <property type="nucleotide sequence ID" value="NZ_LPUF01000002.1"/>
</dbReference>
<dbReference type="PANTHER" id="PTHR36966:SF1">
    <property type="entry name" value="REP-ASSOCIATED TYROSINE TRANSPOSASE"/>
    <property type="match status" value="1"/>
</dbReference>
<dbReference type="OrthoDB" id="9794403at2"/>
<dbReference type="EMBL" id="LPUF01000002">
    <property type="protein sequence ID" value="OQK16287.1"/>
    <property type="molecule type" value="Genomic_DNA"/>
</dbReference>
<dbReference type="GO" id="GO:0004803">
    <property type="term" value="F:transposase activity"/>
    <property type="evidence" value="ECO:0007669"/>
    <property type="project" value="InterPro"/>
</dbReference>
<dbReference type="Proteomes" id="UP000191980">
    <property type="component" value="Unassembled WGS sequence"/>
</dbReference>
<name>A0A1V8M3Z3_9GAMM</name>
<dbReference type="PANTHER" id="PTHR36966">
    <property type="entry name" value="REP-ASSOCIATED TYROSINE TRANSPOSASE"/>
    <property type="match status" value="1"/>
</dbReference>
<evidence type="ECO:0000313" key="1">
    <source>
        <dbReference type="EMBL" id="OQK16287.1"/>
    </source>
</evidence>
<dbReference type="InterPro" id="IPR036515">
    <property type="entry name" value="Transposase_17_sf"/>
</dbReference>
<dbReference type="Gene3D" id="3.30.70.1290">
    <property type="entry name" value="Transposase IS200-like"/>
    <property type="match status" value="1"/>
</dbReference>
<protein>
    <recommendedName>
        <fullName evidence="3">Transposase IS200-like domain-containing protein</fullName>
    </recommendedName>
</protein>
<organism evidence="1 2">
    <name type="scientific">Methyloprofundus sedimenti</name>
    <dbReference type="NCBI Taxonomy" id="1420851"/>
    <lineage>
        <taxon>Bacteria</taxon>
        <taxon>Pseudomonadati</taxon>
        <taxon>Pseudomonadota</taxon>
        <taxon>Gammaproteobacteria</taxon>
        <taxon>Methylococcales</taxon>
        <taxon>Methylococcaceae</taxon>
        <taxon>Methyloprofundus</taxon>
    </lineage>
</organism>
<gene>
    <name evidence="1" type="ORF">AU255_14445</name>
</gene>
<evidence type="ECO:0000313" key="2">
    <source>
        <dbReference type="Proteomes" id="UP000191980"/>
    </source>
</evidence>
<dbReference type="SUPFAM" id="SSF143422">
    <property type="entry name" value="Transposase IS200-like"/>
    <property type="match status" value="1"/>
</dbReference>